<evidence type="ECO:0000313" key="2">
    <source>
        <dbReference type="Proteomes" id="UP000270021"/>
    </source>
</evidence>
<dbReference type="AlphaFoldDB" id="A0A3S8Z659"/>
<reference evidence="1 2" key="1">
    <citation type="submission" date="2018-12" db="EMBL/GenBank/DDBJ databases">
        <title>Complete genome sequence of Flaviflexus salsibiostraticola KCTC 33148.</title>
        <authorList>
            <person name="Bae J.-W."/>
        </authorList>
    </citation>
    <scope>NUCLEOTIDE SEQUENCE [LARGE SCALE GENOMIC DNA]</scope>
    <source>
        <strain evidence="1 2">KCTC 33148</strain>
    </source>
</reference>
<dbReference type="KEGG" id="fsl:EJO69_00750"/>
<protein>
    <recommendedName>
        <fullName evidence="3">Tetratricopeptide repeat protein</fullName>
    </recommendedName>
</protein>
<evidence type="ECO:0008006" key="3">
    <source>
        <dbReference type="Google" id="ProtNLM"/>
    </source>
</evidence>
<gene>
    <name evidence="1" type="ORF">EJO69_00750</name>
</gene>
<evidence type="ECO:0000313" key="1">
    <source>
        <dbReference type="EMBL" id="AZN28991.1"/>
    </source>
</evidence>
<sequence length="224" mass="25178">MAFLDILKQLMQVSGAADTEADRVARGLELRETLYEDPNDIAAFQSLAEIVEQAVKAAEVEDPLTAESDHHADQANLAMWSLAEELSGRPNAWYPLIELARLSVDSDIEGANRRLHTAIERDRTGRALGEAIKILREAGHADAGISLGIAYWDPAEHKFAAGEQIVMAAIDAEKPEVARKHFETLHEHRIPGQHEDRLAYLHLCIRDAEDRAEEKYREREQREN</sequence>
<keyword evidence="2" id="KW-1185">Reference proteome</keyword>
<dbReference type="RefSeq" id="WP_126037899.1">
    <property type="nucleotide sequence ID" value="NZ_CP034438.1"/>
</dbReference>
<proteinExistence type="predicted"/>
<name>A0A3S8Z659_9ACTO</name>
<dbReference type="EMBL" id="CP034438">
    <property type="protein sequence ID" value="AZN28991.1"/>
    <property type="molecule type" value="Genomic_DNA"/>
</dbReference>
<organism evidence="1 2">
    <name type="scientific">Flaviflexus salsibiostraticola</name>
    <dbReference type="NCBI Taxonomy" id="1282737"/>
    <lineage>
        <taxon>Bacteria</taxon>
        <taxon>Bacillati</taxon>
        <taxon>Actinomycetota</taxon>
        <taxon>Actinomycetes</taxon>
        <taxon>Actinomycetales</taxon>
        <taxon>Actinomycetaceae</taxon>
        <taxon>Flaviflexus</taxon>
    </lineage>
</organism>
<accession>A0A3S8Z659</accession>
<dbReference type="Proteomes" id="UP000270021">
    <property type="component" value="Chromosome"/>
</dbReference>
<dbReference type="OrthoDB" id="3266723at2"/>